<proteinExistence type="predicted"/>
<feature type="domain" description="NWD NACHT-NTPase N-terminal" evidence="2">
    <location>
        <begin position="99"/>
        <end position="316"/>
    </location>
</feature>
<dbReference type="STRING" id="1399860.A0A2C5XDZ4"/>
<protein>
    <recommendedName>
        <fullName evidence="2">NWD NACHT-NTPase N-terminal domain-containing protein</fullName>
    </recommendedName>
</protein>
<keyword evidence="4" id="KW-1185">Reference proteome</keyword>
<comment type="caution">
    <text evidence="3">The sequence shown here is derived from an EMBL/GenBank/DDBJ whole genome shotgun (WGS) entry which is preliminary data.</text>
</comment>
<dbReference type="Pfam" id="PF17100">
    <property type="entry name" value="NACHT_N"/>
    <property type="match status" value="1"/>
</dbReference>
<feature type="region of interest" description="Disordered" evidence="1">
    <location>
        <begin position="27"/>
        <end position="51"/>
    </location>
</feature>
<dbReference type="AlphaFoldDB" id="A0A2C5XDZ4"/>
<organism evidence="3 4">
    <name type="scientific">Ophiocordyceps australis</name>
    <dbReference type="NCBI Taxonomy" id="1399860"/>
    <lineage>
        <taxon>Eukaryota</taxon>
        <taxon>Fungi</taxon>
        <taxon>Dikarya</taxon>
        <taxon>Ascomycota</taxon>
        <taxon>Pezizomycotina</taxon>
        <taxon>Sordariomycetes</taxon>
        <taxon>Hypocreomycetidae</taxon>
        <taxon>Hypocreales</taxon>
        <taxon>Ophiocordycipitaceae</taxon>
        <taxon>Ophiocordyceps</taxon>
    </lineage>
</organism>
<gene>
    <name evidence="3" type="ORF">CDD81_3704</name>
</gene>
<reference evidence="3 4" key="1">
    <citation type="submission" date="2017-06" db="EMBL/GenBank/DDBJ databases">
        <title>Ant-infecting Ophiocordyceps genomes reveal a high diversity of potential behavioral manipulation genes and a possible major role for enterotoxins.</title>
        <authorList>
            <person name="De Bekker C."/>
            <person name="Evans H.C."/>
            <person name="Brachmann A."/>
            <person name="Hughes D.P."/>
        </authorList>
    </citation>
    <scope>NUCLEOTIDE SEQUENCE [LARGE SCALE GENOMIC DNA]</scope>
    <source>
        <strain evidence="3 4">Map64</strain>
    </source>
</reference>
<sequence length="377" mass="40484">MERPQQEPPRVGSNALRKLVGRLRNTSSITSSSIASTTSTTSSIETQTRNEGRSEGYFFGVRRLKAKHMSQSLAAAMRSPRSCPSLPRCSLEHGRRSLQLWNEAYDALRDDAACTGLVVAYEKTVAQELPSSFGVAGGMGSGGGGGWSDEERLGLLAVVASSGLQRRRASKVSLADEAACRLLESARAAIEAVLPEYPAAVVAWSGLCTLTPLLLDPVLQHADMRAGIVHVVGRIRWYMALAHVVEPSSWTHKSDYLRHQDATRASLLGLYRAVLELEMNCVCAAASIWNMAAKNVIGWASLGELLEAICQADAHVAELVEHHCTPSTRARLARLVDSHEGEGSEGACKTASAADVAALPVVMKSMANESITKDCLY</sequence>
<dbReference type="InterPro" id="IPR031359">
    <property type="entry name" value="NACHT_N"/>
</dbReference>
<evidence type="ECO:0000313" key="4">
    <source>
        <dbReference type="Proteomes" id="UP000226192"/>
    </source>
</evidence>
<evidence type="ECO:0000313" key="3">
    <source>
        <dbReference type="EMBL" id="PHH59128.1"/>
    </source>
</evidence>
<feature type="compositionally biased region" description="Low complexity" evidence="1">
    <location>
        <begin position="27"/>
        <end position="47"/>
    </location>
</feature>
<dbReference type="Proteomes" id="UP000226192">
    <property type="component" value="Unassembled WGS sequence"/>
</dbReference>
<dbReference type="EMBL" id="NJET01000237">
    <property type="protein sequence ID" value="PHH59128.1"/>
    <property type="molecule type" value="Genomic_DNA"/>
</dbReference>
<accession>A0A2C5XDZ4</accession>
<evidence type="ECO:0000256" key="1">
    <source>
        <dbReference type="SAM" id="MobiDB-lite"/>
    </source>
</evidence>
<dbReference type="OrthoDB" id="4919232at2759"/>
<evidence type="ECO:0000259" key="2">
    <source>
        <dbReference type="Pfam" id="PF17100"/>
    </source>
</evidence>
<name>A0A2C5XDZ4_9HYPO</name>